<dbReference type="EMBL" id="MOPA01000001">
    <property type="protein sequence ID" value="KAK1546339.1"/>
    <property type="molecule type" value="Genomic_DNA"/>
</dbReference>
<proteinExistence type="predicted"/>
<accession>A0ABQ9T4C5</accession>
<dbReference type="RefSeq" id="XP_060355455.1">
    <property type="nucleotide sequence ID" value="XM_060484598.1"/>
</dbReference>
<protein>
    <submittedName>
        <fullName evidence="1">Uncharacterized protein</fullName>
    </submittedName>
</protein>
<keyword evidence="2" id="KW-1185">Reference proteome</keyword>
<evidence type="ECO:0000313" key="2">
    <source>
        <dbReference type="Proteomes" id="UP001241169"/>
    </source>
</evidence>
<sequence length="38" mass="4382">MLPYGNASVSLRYYAKHATRSPVRAVLRDCWRLRACVT</sequence>
<dbReference type="GeneID" id="85368497"/>
<gene>
    <name evidence="1" type="ORF">CPAR01_00306</name>
</gene>
<evidence type="ECO:0000313" key="1">
    <source>
        <dbReference type="EMBL" id="KAK1546339.1"/>
    </source>
</evidence>
<name>A0ABQ9T4C5_9PEZI</name>
<reference evidence="1 2" key="1">
    <citation type="submission" date="2016-10" db="EMBL/GenBank/DDBJ databases">
        <title>The genome sequence of Colletotrichum fioriniae PJ7.</title>
        <authorList>
            <person name="Baroncelli R."/>
        </authorList>
    </citation>
    <scope>NUCLEOTIDE SEQUENCE [LARGE SCALE GENOMIC DNA]</scope>
    <source>
        <strain evidence="1 2">IMI 384185</strain>
    </source>
</reference>
<comment type="caution">
    <text evidence="1">The sequence shown here is derived from an EMBL/GenBank/DDBJ whole genome shotgun (WGS) entry which is preliminary data.</text>
</comment>
<organism evidence="1 2">
    <name type="scientific">Colletotrichum paranaense</name>
    <dbReference type="NCBI Taxonomy" id="1914294"/>
    <lineage>
        <taxon>Eukaryota</taxon>
        <taxon>Fungi</taxon>
        <taxon>Dikarya</taxon>
        <taxon>Ascomycota</taxon>
        <taxon>Pezizomycotina</taxon>
        <taxon>Sordariomycetes</taxon>
        <taxon>Hypocreomycetidae</taxon>
        <taxon>Glomerellales</taxon>
        <taxon>Glomerellaceae</taxon>
        <taxon>Colletotrichum</taxon>
        <taxon>Colletotrichum acutatum species complex</taxon>
    </lineage>
</organism>
<dbReference type="Proteomes" id="UP001241169">
    <property type="component" value="Unassembled WGS sequence"/>
</dbReference>